<feature type="compositionally biased region" description="Polar residues" evidence="3">
    <location>
        <begin position="658"/>
        <end position="701"/>
    </location>
</feature>
<keyword evidence="7" id="KW-1185">Reference proteome</keyword>
<dbReference type="OrthoDB" id="342730at2759"/>
<dbReference type="Proteomes" id="UP000006671">
    <property type="component" value="Unassembled WGS sequence"/>
</dbReference>
<gene>
    <name evidence="6" type="ORF">NAEGRDRAFT_82189</name>
</gene>
<dbReference type="KEGG" id="ngr:NAEGRDRAFT_82189"/>
<dbReference type="CDD" id="cd14953">
    <property type="entry name" value="NHL_like_1"/>
    <property type="match status" value="1"/>
</dbReference>
<proteinExistence type="predicted"/>
<feature type="chain" id="PRO_5003038954" evidence="4">
    <location>
        <begin position="24"/>
        <end position="747"/>
    </location>
</feature>
<dbReference type="AlphaFoldDB" id="D2W304"/>
<dbReference type="VEuPathDB" id="AmoebaDB:NAEGRDRAFT_82189"/>
<dbReference type="eggNOG" id="KOG2177">
    <property type="taxonomic scope" value="Eukaryota"/>
</dbReference>
<feature type="domain" description="Teneurin NHL" evidence="5">
    <location>
        <begin position="257"/>
        <end position="306"/>
    </location>
</feature>
<dbReference type="GeneID" id="8856516"/>
<evidence type="ECO:0000256" key="3">
    <source>
        <dbReference type="SAM" id="MobiDB-lite"/>
    </source>
</evidence>
<dbReference type="SUPFAM" id="SSF101898">
    <property type="entry name" value="NHL repeat"/>
    <property type="match status" value="1"/>
</dbReference>
<dbReference type="RefSeq" id="XP_002669241.1">
    <property type="nucleotide sequence ID" value="XM_002669195.1"/>
</dbReference>
<sequence length="747" mass="78130">MNPKPTLFLVFLLFVNLLSCVFGQTTTYNITTIAGGGTGEGGPASTAFLYTPNSVAFGLKGELYIADDYRIRKIENNTITTIVGSASKGFSGDGGLSTLAKVQNPTGIVVGTRGEILFVDSDRIRKIENGIITTIAGTGDSRFGGDGDLATKAQLNSPRGIAISSTGEIYIADTYNHRIRRIALNGTINTVAGTGDSRFGGDGDLATKAQLNYPMGIAISSTGEIYIADTFNERIRRIALNGTINTIAGTGVLGLSGDGDLATKAQLNTPRGIAISSTGEIYFADTSNQRIRRIALNGIIDTIAGTGDPRFGGDGDLATKAQLNSPRGIAISSTGEIYIADTYNQRIRRIALNTNISTFAGSGFGYSGYVGDGGLSTDALLNTPLSVACSSNGEIYIADTYNHRIRKISLNNTITTIAGTGDSGFSGDGGLAINARLSSPADIVVNSNGVIYFSDYDNNRIRKIASNGIITTVVGSGVIGSGGDGGLAINAQLNRPYGITFNSNAEMYIVERMGSRIRKVGVNGIITTVAGSDIASGGTTSVGSLATKTVLNAPSKIVINSNNEIIFSDSLHGRVLKIGLDGIISGVGNSFRMPIGIAIGSDGEMYIADTSIFAILKIDKKGVLSTIVTGLESPRGITLDSKGNIYVTDLYVIHKITPGQQPSPYKSTQPDTSMKPTQPDTSMKPTPGISSKPTPGISSKPTPGLSLKPAQSMNVPTPKNSERVSEALSVVSGWLFTFIIFISVFQF</sequence>
<feature type="repeat" description="NHL" evidence="2">
    <location>
        <begin position="318"/>
        <end position="347"/>
    </location>
</feature>
<feature type="domain" description="Teneurin NHL" evidence="5">
    <location>
        <begin position="310"/>
        <end position="362"/>
    </location>
</feature>
<dbReference type="InParanoid" id="D2W304"/>
<dbReference type="EMBL" id="GG738929">
    <property type="protein sequence ID" value="EFC36497.1"/>
    <property type="molecule type" value="Genomic_DNA"/>
</dbReference>
<dbReference type="SUPFAM" id="SSF63829">
    <property type="entry name" value="Calcium-dependent phosphotriesterase"/>
    <property type="match status" value="1"/>
</dbReference>
<keyword evidence="4" id="KW-0732">Signal</keyword>
<accession>D2W304</accession>
<organism evidence="7">
    <name type="scientific">Naegleria gruberi</name>
    <name type="common">Amoeba</name>
    <dbReference type="NCBI Taxonomy" id="5762"/>
    <lineage>
        <taxon>Eukaryota</taxon>
        <taxon>Discoba</taxon>
        <taxon>Heterolobosea</taxon>
        <taxon>Tetramitia</taxon>
        <taxon>Eutetramitia</taxon>
        <taxon>Vahlkampfiidae</taxon>
        <taxon>Naegleria</taxon>
    </lineage>
</organism>
<dbReference type="STRING" id="5762.D2W304"/>
<evidence type="ECO:0000313" key="7">
    <source>
        <dbReference type="Proteomes" id="UP000006671"/>
    </source>
</evidence>
<dbReference type="PANTHER" id="PTHR46388:SF2">
    <property type="entry name" value="NHL REPEAT-CONTAINING PROTEIN 2"/>
    <property type="match status" value="1"/>
</dbReference>
<feature type="domain" description="Teneurin NHL" evidence="5">
    <location>
        <begin position="140"/>
        <end position="196"/>
    </location>
</feature>
<reference evidence="6 7" key="1">
    <citation type="journal article" date="2010" name="Cell">
        <title>The genome of Naegleria gruberi illuminates early eukaryotic versatility.</title>
        <authorList>
            <person name="Fritz-Laylin L.K."/>
            <person name="Prochnik S.E."/>
            <person name="Ginger M.L."/>
            <person name="Dacks J.B."/>
            <person name="Carpenter M.L."/>
            <person name="Field M.C."/>
            <person name="Kuo A."/>
            <person name="Paredez A."/>
            <person name="Chapman J."/>
            <person name="Pham J."/>
            <person name="Shu S."/>
            <person name="Neupane R."/>
            <person name="Cipriano M."/>
            <person name="Mancuso J."/>
            <person name="Tu H."/>
            <person name="Salamov A."/>
            <person name="Lindquist E."/>
            <person name="Shapiro H."/>
            <person name="Lucas S."/>
            <person name="Grigoriev I.V."/>
            <person name="Cande W.Z."/>
            <person name="Fulton C."/>
            <person name="Rokhsar D.S."/>
            <person name="Dawson S.C."/>
        </authorList>
    </citation>
    <scope>NUCLEOTIDE SEQUENCE [LARGE SCALE GENOMIC DNA]</scope>
    <source>
        <strain evidence="6 7">NEG-M</strain>
    </source>
</reference>
<dbReference type="InterPro" id="IPR001258">
    <property type="entry name" value="NHL_repeat"/>
</dbReference>
<dbReference type="PANTHER" id="PTHR46388">
    <property type="entry name" value="NHL REPEAT-CONTAINING PROTEIN 2"/>
    <property type="match status" value="1"/>
</dbReference>
<feature type="domain" description="Teneurin NHL" evidence="5">
    <location>
        <begin position="482"/>
        <end position="536"/>
    </location>
</feature>
<dbReference type="PROSITE" id="PS51125">
    <property type="entry name" value="NHL"/>
    <property type="match status" value="3"/>
</dbReference>
<feature type="region of interest" description="Disordered" evidence="3">
    <location>
        <begin position="658"/>
        <end position="719"/>
    </location>
</feature>
<dbReference type="CDD" id="cd05819">
    <property type="entry name" value="NHL"/>
    <property type="match status" value="1"/>
</dbReference>
<dbReference type="InterPro" id="IPR056822">
    <property type="entry name" value="TEN_NHL"/>
</dbReference>
<evidence type="ECO:0000256" key="1">
    <source>
        <dbReference type="ARBA" id="ARBA00022737"/>
    </source>
</evidence>
<evidence type="ECO:0000256" key="2">
    <source>
        <dbReference type="PROSITE-ProRule" id="PRU00504"/>
    </source>
</evidence>
<feature type="signal peptide" evidence="4">
    <location>
        <begin position="1"/>
        <end position="23"/>
    </location>
</feature>
<dbReference type="Gene3D" id="2.120.10.30">
    <property type="entry name" value="TolB, C-terminal domain"/>
    <property type="match status" value="5"/>
</dbReference>
<evidence type="ECO:0000259" key="5">
    <source>
        <dbReference type="Pfam" id="PF25021"/>
    </source>
</evidence>
<name>D2W304_NAEGR</name>
<feature type="repeat" description="NHL" evidence="2">
    <location>
        <begin position="381"/>
        <end position="411"/>
    </location>
</feature>
<protein>
    <submittedName>
        <fullName evidence="6">Predicted protein</fullName>
    </submittedName>
</protein>
<evidence type="ECO:0000256" key="4">
    <source>
        <dbReference type="SAM" id="SignalP"/>
    </source>
</evidence>
<dbReference type="InterPro" id="IPR000033">
    <property type="entry name" value="LDLR_classB_rpt"/>
</dbReference>
<feature type="compositionally biased region" description="Polar residues" evidence="3">
    <location>
        <begin position="709"/>
        <end position="719"/>
    </location>
</feature>
<dbReference type="InterPro" id="IPR011042">
    <property type="entry name" value="6-blade_b-propeller_TolB-like"/>
</dbReference>
<feature type="domain" description="Teneurin NHL" evidence="5">
    <location>
        <begin position="91"/>
        <end position="139"/>
    </location>
</feature>
<feature type="repeat" description="NHL" evidence="2">
    <location>
        <begin position="150"/>
        <end position="179"/>
    </location>
</feature>
<dbReference type="SMART" id="SM00135">
    <property type="entry name" value="LY"/>
    <property type="match status" value="5"/>
</dbReference>
<dbReference type="Pfam" id="PF25021">
    <property type="entry name" value="TEN_NHL"/>
    <property type="match status" value="6"/>
</dbReference>
<evidence type="ECO:0000313" key="6">
    <source>
        <dbReference type="EMBL" id="EFC36497.1"/>
    </source>
</evidence>
<dbReference type="Pfam" id="PF01436">
    <property type="entry name" value="NHL"/>
    <property type="match status" value="1"/>
</dbReference>
<feature type="domain" description="Teneurin NHL" evidence="5">
    <location>
        <begin position="421"/>
        <end position="477"/>
    </location>
</feature>
<keyword evidence="1" id="KW-0677">Repeat</keyword>